<dbReference type="SUPFAM" id="SSF48452">
    <property type="entry name" value="TPR-like"/>
    <property type="match status" value="1"/>
</dbReference>
<evidence type="ECO:0000259" key="7">
    <source>
        <dbReference type="Pfam" id="PF07980"/>
    </source>
</evidence>
<keyword evidence="3 6" id="KW-0732">Signal</keyword>
<proteinExistence type="inferred from homology"/>
<evidence type="ECO:0000256" key="3">
    <source>
        <dbReference type="ARBA" id="ARBA00022729"/>
    </source>
</evidence>
<keyword evidence="5" id="KW-0998">Cell outer membrane</keyword>
<reference evidence="8 9" key="1">
    <citation type="submission" date="2018-07" db="EMBL/GenBank/DDBJ databases">
        <title>Dyadobacter roseus sp. nov., isolated from rose rhizosphere soil.</title>
        <authorList>
            <person name="Chen L."/>
        </authorList>
    </citation>
    <scope>NUCLEOTIDE SEQUENCE [LARGE SCALE GENOMIC DNA]</scope>
    <source>
        <strain evidence="8 9">RS19</strain>
    </source>
</reference>
<evidence type="ECO:0000313" key="9">
    <source>
        <dbReference type="Proteomes" id="UP000256373"/>
    </source>
</evidence>
<evidence type="ECO:0000256" key="2">
    <source>
        <dbReference type="ARBA" id="ARBA00006275"/>
    </source>
</evidence>
<evidence type="ECO:0000256" key="6">
    <source>
        <dbReference type="SAM" id="SignalP"/>
    </source>
</evidence>
<feature type="chain" id="PRO_5017835166" evidence="6">
    <location>
        <begin position="23"/>
        <end position="564"/>
    </location>
</feature>
<comment type="caution">
    <text evidence="8">The sequence shown here is derived from an EMBL/GenBank/DDBJ whole genome shotgun (WGS) entry which is preliminary data.</text>
</comment>
<gene>
    <name evidence="8" type="ORF">DSL64_04740</name>
</gene>
<dbReference type="Pfam" id="PF07980">
    <property type="entry name" value="SusD_RagB"/>
    <property type="match status" value="1"/>
</dbReference>
<keyword evidence="4" id="KW-0472">Membrane</keyword>
<dbReference type="AlphaFoldDB" id="A0A3D8YGH5"/>
<name>A0A3D8YGH5_9BACT</name>
<evidence type="ECO:0000256" key="4">
    <source>
        <dbReference type="ARBA" id="ARBA00023136"/>
    </source>
</evidence>
<protein>
    <submittedName>
        <fullName evidence="8">RagB/SusD family nutrient uptake outer membrane protein</fullName>
    </submittedName>
</protein>
<organism evidence="8 9">
    <name type="scientific">Dyadobacter luteus</name>
    <dbReference type="NCBI Taxonomy" id="2259619"/>
    <lineage>
        <taxon>Bacteria</taxon>
        <taxon>Pseudomonadati</taxon>
        <taxon>Bacteroidota</taxon>
        <taxon>Cytophagia</taxon>
        <taxon>Cytophagales</taxon>
        <taxon>Spirosomataceae</taxon>
        <taxon>Dyadobacter</taxon>
    </lineage>
</organism>
<accession>A0A3D8YGH5</accession>
<feature type="domain" description="RagB/SusD" evidence="7">
    <location>
        <begin position="284"/>
        <end position="534"/>
    </location>
</feature>
<evidence type="ECO:0000313" key="8">
    <source>
        <dbReference type="EMBL" id="REA63743.1"/>
    </source>
</evidence>
<sequence>MRKKITTILTAAGMLLLSNACTDLNEQVLDETLSANLTEQEAANGLLAPVYALLPEIFMHTRYFALQEISTDEAILPYRGGTDWGDNGIYLALHRHNTTSTDPNVNATWNNVVQSLSRSITAITSFKSSTYPGAAQYLAEARGMRAYYNMIMLDLYGIAFIKEDPGTTSTIVRGEEAIKYIESELLAIEPLVQPKSVVGPGRLNQAAVWGLLSRLYLNAAVYRNIYGASFTFASADMDKVIQYTDKIIASGQAKLSADYFSIFNDNNHSNDELIFAVDQRAELNGHNRMAYFSISGDQFPLAEFPAANGTDGPGITSDFYKTWTDAYGTVDPKADPRFYQENMSVYSNKADTCINDADYKINRGILRDQQYGAIRVNGAFLRCPDGKLKVGRLTYLTRNRADLPVSFSQNIDFTTAGSNYNSGYRVSKYEFSKKSNTGRNRGDADIVILRLADIYLMRAEAKLRKSNDAAGALADVNAVRAARTKTTPPPALTNMSLDILYRERGFELYWEMVRRPDMIRFGKYEGTWTEKTNSDVKKRIFPIPQNAIDGASNLPGYMQQNDGY</sequence>
<dbReference type="OrthoDB" id="9783641at2"/>
<evidence type="ECO:0000256" key="1">
    <source>
        <dbReference type="ARBA" id="ARBA00004442"/>
    </source>
</evidence>
<comment type="similarity">
    <text evidence="2">Belongs to the SusD family.</text>
</comment>
<evidence type="ECO:0000256" key="5">
    <source>
        <dbReference type="ARBA" id="ARBA00023237"/>
    </source>
</evidence>
<dbReference type="Gene3D" id="1.25.40.390">
    <property type="match status" value="1"/>
</dbReference>
<dbReference type="InterPro" id="IPR011990">
    <property type="entry name" value="TPR-like_helical_dom_sf"/>
</dbReference>
<dbReference type="RefSeq" id="WP_115829493.1">
    <property type="nucleotide sequence ID" value="NZ_QNUL01000002.1"/>
</dbReference>
<dbReference type="GO" id="GO:0009279">
    <property type="term" value="C:cell outer membrane"/>
    <property type="evidence" value="ECO:0007669"/>
    <property type="project" value="UniProtKB-SubCell"/>
</dbReference>
<keyword evidence="9" id="KW-1185">Reference proteome</keyword>
<comment type="subcellular location">
    <subcellularLocation>
        <location evidence="1">Cell outer membrane</location>
    </subcellularLocation>
</comment>
<dbReference type="Proteomes" id="UP000256373">
    <property type="component" value="Unassembled WGS sequence"/>
</dbReference>
<dbReference type="InterPro" id="IPR012944">
    <property type="entry name" value="SusD_RagB_dom"/>
</dbReference>
<feature type="signal peptide" evidence="6">
    <location>
        <begin position="1"/>
        <end position="22"/>
    </location>
</feature>
<dbReference type="EMBL" id="QNUL01000002">
    <property type="protein sequence ID" value="REA63743.1"/>
    <property type="molecule type" value="Genomic_DNA"/>
</dbReference>